<dbReference type="Gene3D" id="3.40.630.30">
    <property type="match status" value="1"/>
</dbReference>
<dbReference type="Pfam" id="PF13302">
    <property type="entry name" value="Acetyltransf_3"/>
    <property type="match status" value="1"/>
</dbReference>
<evidence type="ECO:0000313" key="3">
    <source>
        <dbReference type="Proteomes" id="UP001500954"/>
    </source>
</evidence>
<name>A0ABP6X294_9FLAO</name>
<reference evidence="3" key="1">
    <citation type="journal article" date="2019" name="Int. J. Syst. Evol. Microbiol.">
        <title>The Global Catalogue of Microorganisms (GCM) 10K type strain sequencing project: providing services to taxonomists for standard genome sequencing and annotation.</title>
        <authorList>
            <consortium name="The Broad Institute Genomics Platform"/>
            <consortium name="The Broad Institute Genome Sequencing Center for Infectious Disease"/>
            <person name="Wu L."/>
            <person name="Ma J."/>
        </authorList>
    </citation>
    <scope>NUCLEOTIDE SEQUENCE [LARGE SCALE GENOMIC DNA]</scope>
    <source>
        <strain evidence="3">JCM 17111</strain>
    </source>
</reference>
<comment type="caution">
    <text evidence="2">The sequence shown here is derived from an EMBL/GenBank/DDBJ whole genome shotgun (WGS) entry which is preliminary data.</text>
</comment>
<sequence length="176" mass="20433">MKFFIETERLILRSMLPTDLEGMFELDSNPIVHRYLGNKPVKSIGESKKIIDGVLEQYEVRGIGRWSVIEKSSGDFIGWSGLKLNTEETLNNVSNFYDIGYRLMPRYWGKGYATESGKAALEYAFDKMHLKTVCGITEKGNQASHQVLLKLGLLYVEDFFYEKEQLQLRWYKIENK</sequence>
<dbReference type="InterPro" id="IPR016181">
    <property type="entry name" value="Acyl_CoA_acyltransferase"/>
</dbReference>
<dbReference type="RefSeq" id="WP_345004503.1">
    <property type="nucleotide sequence ID" value="NZ_BAABCY010000020.1"/>
</dbReference>
<evidence type="ECO:0000259" key="1">
    <source>
        <dbReference type="PROSITE" id="PS51186"/>
    </source>
</evidence>
<dbReference type="PANTHER" id="PTHR43792">
    <property type="entry name" value="GNAT FAMILY, PUTATIVE (AFU_ORTHOLOGUE AFUA_3G00765)-RELATED-RELATED"/>
    <property type="match status" value="1"/>
</dbReference>
<gene>
    <name evidence="2" type="ORF">GCM10022395_07750</name>
</gene>
<dbReference type="InterPro" id="IPR000182">
    <property type="entry name" value="GNAT_dom"/>
</dbReference>
<dbReference type="PROSITE" id="PS51186">
    <property type="entry name" value="GNAT"/>
    <property type="match status" value="1"/>
</dbReference>
<dbReference type="EMBL" id="BAABCY010000020">
    <property type="protein sequence ID" value="GAA3559132.1"/>
    <property type="molecule type" value="Genomic_DNA"/>
</dbReference>
<dbReference type="SUPFAM" id="SSF55729">
    <property type="entry name" value="Acyl-CoA N-acyltransferases (Nat)"/>
    <property type="match status" value="1"/>
</dbReference>
<accession>A0ABP6X294</accession>
<dbReference type="PANTHER" id="PTHR43792:SF16">
    <property type="entry name" value="N-ACETYLTRANSFERASE DOMAIN-CONTAINING PROTEIN"/>
    <property type="match status" value="1"/>
</dbReference>
<dbReference type="Proteomes" id="UP001500954">
    <property type="component" value="Unassembled WGS sequence"/>
</dbReference>
<evidence type="ECO:0000313" key="2">
    <source>
        <dbReference type="EMBL" id="GAA3559132.1"/>
    </source>
</evidence>
<protein>
    <submittedName>
        <fullName evidence="2">GNAT family N-acetyltransferase</fullName>
    </submittedName>
</protein>
<proteinExistence type="predicted"/>
<organism evidence="2 3">
    <name type="scientific">Snuella lapsa</name>
    <dbReference type="NCBI Taxonomy" id="870481"/>
    <lineage>
        <taxon>Bacteria</taxon>
        <taxon>Pseudomonadati</taxon>
        <taxon>Bacteroidota</taxon>
        <taxon>Flavobacteriia</taxon>
        <taxon>Flavobacteriales</taxon>
        <taxon>Flavobacteriaceae</taxon>
        <taxon>Snuella</taxon>
    </lineage>
</organism>
<feature type="domain" description="N-acetyltransferase" evidence="1">
    <location>
        <begin position="10"/>
        <end position="173"/>
    </location>
</feature>
<dbReference type="InterPro" id="IPR051531">
    <property type="entry name" value="N-acetyltransferase"/>
</dbReference>
<keyword evidence="3" id="KW-1185">Reference proteome</keyword>